<dbReference type="NCBIfam" id="NF003353">
    <property type="entry name" value="PRK04387.1"/>
    <property type="match status" value="1"/>
</dbReference>
<dbReference type="Proteomes" id="UP000831947">
    <property type="component" value="Chromosome"/>
</dbReference>
<dbReference type="RefSeq" id="WP_249512949.1">
    <property type="nucleotide sequence ID" value="NZ_CP093365.1"/>
</dbReference>
<keyword evidence="2" id="KW-1185">Reference proteome</keyword>
<reference evidence="1 2" key="1">
    <citation type="journal article" date="2022" name="Int. J. Syst. Evol. Microbiol.">
        <title>Apilactobacillus apisilvae sp. nov., Nicolia spurrieriana gen. nov. sp. nov., Bombilactobacillus folatiphilus sp. nov. and Bombilactobacillus thymidiniphilus sp. nov., four new lactic acid bacterial isolates from stingless bees Tetragonula carbonaria and Austroplebeia australis.</title>
        <authorList>
            <person name="Oliphant S.A."/>
            <person name="Watson-Haigh N.S."/>
            <person name="Sumby K.M."/>
            <person name="Gardner J."/>
            <person name="Groom S."/>
            <person name="Jiranek V."/>
        </authorList>
    </citation>
    <scope>NUCLEOTIDE SEQUENCE [LARGE SCALE GENOMIC DNA]</scope>
    <source>
        <strain evidence="1 2">SG4_A1</strain>
    </source>
</reference>
<evidence type="ECO:0000313" key="2">
    <source>
        <dbReference type="Proteomes" id="UP000831947"/>
    </source>
</evidence>
<organism evidence="1 2">
    <name type="scientific">Bombilactobacillus thymidiniphilus</name>
    <dbReference type="NCBI Taxonomy" id="2923363"/>
    <lineage>
        <taxon>Bacteria</taxon>
        <taxon>Bacillati</taxon>
        <taxon>Bacillota</taxon>
        <taxon>Bacilli</taxon>
        <taxon>Lactobacillales</taxon>
        <taxon>Lactobacillaceae</taxon>
        <taxon>Bombilactobacillus</taxon>
    </lineage>
</organism>
<dbReference type="Gene3D" id="1.10.220.80">
    <property type="entry name" value="BH2638-like"/>
    <property type="match status" value="1"/>
</dbReference>
<gene>
    <name evidence="1" type="ORF">MOO47_00745</name>
</gene>
<dbReference type="Pfam" id="PF05256">
    <property type="entry name" value="UPF0223"/>
    <property type="match status" value="1"/>
</dbReference>
<dbReference type="InterPro" id="IPR007920">
    <property type="entry name" value="UPF0223"/>
</dbReference>
<protein>
    <submittedName>
        <fullName evidence="1">UPF0223 family protein</fullName>
    </submittedName>
</protein>
<evidence type="ECO:0000313" key="1">
    <source>
        <dbReference type="EMBL" id="UQS83764.1"/>
    </source>
</evidence>
<dbReference type="PIRSF" id="PIRSF037260">
    <property type="entry name" value="UPF0223"/>
    <property type="match status" value="1"/>
</dbReference>
<dbReference type="SUPFAM" id="SSF158504">
    <property type="entry name" value="BH2638-like"/>
    <property type="match status" value="1"/>
</dbReference>
<dbReference type="EMBL" id="CP093365">
    <property type="protein sequence ID" value="UQS83764.1"/>
    <property type="molecule type" value="Genomic_DNA"/>
</dbReference>
<name>A0ABY4PDB2_9LACO</name>
<sequence length="99" mass="11586">MKKENYEYPLDLTWSADTIVNVINLYTAVEEAYEVGIKSQAFLQLYRQFQQLVPMKMQQRQLLADFAAVSGYDAYQVFKCAQNNPMSQIKLELDNNDRH</sequence>
<dbReference type="InterPro" id="IPR023324">
    <property type="entry name" value="BH2638-like_sf"/>
</dbReference>
<proteinExistence type="predicted"/>
<accession>A0ABY4PDB2</accession>